<evidence type="ECO:0008006" key="3">
    <source>
        <dbReference type="Google" id="ProtNLM"/>
    </source>
</evidence>
<evidence type="ECO:0000313" key="2">
    <source>
        <dbReference type="Proteomes" id="UP000177169"/>
    </source>
</evidence>
<name>A0A1F7YZ61_9BACT</name>
<evidence type="ECO:0000313" key="1">
    <source>
        <dbReference type="EMBL" id="OGM32169.1"/>
    </source>
</evidence>
<dbReference type="Proteomes" id="UP000177169">
    <property type="component" value="Unassembled WGS sequence"/>
</dbReference>
<reference evidence="1 2" key="1">
    <citation type="journal article" date="2016" name="Nat. Commun.">
        <title>Thousands of microbial genomes shed light on interconnected biogeochemical processes in an aquifer system.</title>
        <authorList>
            <person name="Anantharaman K."/>
            <person name="Brown C.T."/>
            <person name="Hug L.A."/>
            <person name="Sharon I."/>
            <person name="Castelle C.J."/>
            <person name="Probst A.J."/>
            <person name="Thomas B.C."/>
            <person name="Singh A."/>
            <person name="Wilkins M.J."/>
            <person name="Karaoz U."/>
            <person name="Brodie E.L."/>
            <person name="Williams K.H."/>
            <person name="Hubbard S.S."/>
            <person name="Banfield J.F."/>
        </authorList>
    </citation>
    <scope>NUCLEOTIDE SEQUENCE [LARGE SCALE GENOMIC DNA]</scope>
</reference>
<dbReference type="SUPFAM" id="SSF52833">
    <property type="entry name" value="Thioredoxin-like"/>
    <property type="match status" value="1"/>
</dbReference>
<comment type="caution">
    <text evidence="1">The sequence shown here is derived from an EMBL/GenBank/DDBJ whole genome shotgun (WGS) entry which is preliminary data.</text>
</comment>
<organism evidence="1 2">
    <name type="scientific">Candidatus Woesebacteria bacterium RIFCSPHIGHO2_02_FULL_39_13</name>
    <dbReference type="NCBI Taxonomy" id="1802505"/>
    <lineage>
        <taxon>Bacteria</taxon>
        <taxon>Candidatus Woeseibacteriota</taxon>
    </lineage>
</organism>
<accession>A0A1F7YZ61</accession>
<dbReference type="EMBL" id="MGGR01000035">
    <property type="protein sequence ID" value="OGM32169.1"/>
    <property type="molecule type" value="Genomic_DNA"/>
</dbReference>
<gene>
    <name evidence="1" type="ORF">A3D01_02165</name>
</gene>
<dbReference type="InterPro" id="IPR036249">
    <property type="entry name" value="Thioredoxin-like_sf"/>
</dbReference>
<dbReference type="STRING" id="1802505.A3D01_02165"/>
<dbReference type="AlphaFoldDB" id="A0A1F7YZ61"/>
<proteinExistence type="predicted"/>
<protein>
    <recommendedName>
        <fullName evidence="3">Thioredoxin domain-containing protein</fullName>
    </recommendedName>
</protein>
<dbReference type="Gene3D" id="3.40.30.10">
    <property type="entry name" value="Glutaredoxin"/>
    <property type="match status" value="1"/>
</dbReference>
<sequence>MKKYSLVILIAIVFLVIGGFVVVSKNHQPANENTADPPSINQYFWSETCPHCAKVAEFLDGWDKKDKFQLEKFEINESSENRLKFYKMGMFCEISRDNLGVPFLVTSEGKCFIGDEPIIGYLESLDI</sequence>